<dbReference type="AlphaFoldDB" id="A0ABD3VC30"/>
<feature type="transmembrane region" description="Helical" evidence="1">
    <location>
        <begin position="12"/>
        <end position="31"/>
    </location>
</feature>
<keyword evidence="3" id="KW-1185">Reference proteome</keyword>
<protein>
    <submittedName>
        <fullName evidence="2">Uncharacterized protein</fullName>
    </submittedName>
</protein>
<accession>A0ABD3VC30</accession>
<evidence type="ECO:0000313" key="2">
    <source>
        <dbReference type="EMBL" id="KAL3858085.1"/>
    </source>
</evidence>
<sequence length="190" mass="21456">MGSESSYDGQRNVLHSMLVFASITCLTFSLVSGRLCTEVKASNRMEEVEVGFPCTQTYTARCGWFSLDYCTFYHRTICKKLVNQTVTFYYAETWCCTGYVMAENSSCVEDPSFPERQLLKMEGKKEITLSPGAYAGIASAFVFMAIVIFFIINGVRKRQKGKRDKDRVIEEETSQELIARRLAASPSTEC</sequence>
<keyword evidence="1" id="KW-0812">Transmembrane</keyword>
<proteinExistence type="predicted"/>
<reference evidence="2 3" key="1">
    <citation type="submission" date="2024-11" db="EMBL/GenBank/DDBJ databases">
        <title>Chromosome-level genome assembly of the freshwater bivalve Anodonta woodiana.</title>
        <authorList>
            <person name="Chen X."/>
        </authorList>
    </citation>
    <scope>NUCLEOTIDE SEQUENCE [LARGE SCALE GENOMIC DNA]</scope>
    <source>
        <strain evidence="2">MN2024</strain>
        <tissue evidence="2">Gills</tissue>
    </source>
</reference>
<keyword evidence="1" id="KW-1133">Transmembrane helix</keyword>
<dbReference type="EMBL" id="JBJQND010000013">
    <property type="protein sequence ID" value="KAL3858085.1"/>
    <property type="molecule type" value="Genomic_DNA"/>
</dbReference>
<evidence type="ECO:0000256" key="1">
    <source>
        <dbReference type="SAM" id="Phobius"/>
    </source>
</evidence>
<feature type="transmembrane region" description="Helical" evidence="1">
    <location>
        <begin position="133"/>
        <end position="155"/>
    </location>
</feature>
<organism evidence="2 3">
    <name type="scientific">Sinanodonta woodiana</name>
    <name type="common">Chinese pond mussel</name>
    <name type="synonym">Anodonta woodiana</name>
    <dbReference type="NCBI Taxonomy" id="1069815"/>
    <lineage>
        <taxon>Eukaryota</taxon>
        <taxon>Metazoa</taxon>
        <taxon>Spiralia</taxon>
        <taxon>Lophotrochozoa</taxon>
        <taxon>Mollusca</taxon>
        <taxon>Bivalvia</taxon>
        <taxon>Autobranchia</taxon>
        <taxon>Heteroconchia</taxon>
        <taxon>Palaeoheterodonta</taxon>
        <taxon>Unionida</taxon>
        <taxon>Unionoidea</taxon>
        <taxon>Unionidae</taxon>
        <taxon>Unioninae</taxon>
        <taxon>Sinanodonta</taxon>
    </lineage>
</organism>
<dbReference type="Proteomes" id="UP001634394">
    <property type="component" value="Unassembled WGS sequence"/>
</dbReference>
<name>A0ABD3VC30_SINWO</name>
<comment type="caution">
    <text evidence="2">The sequence shown here is derived from an EMBL/GenBank/DDBJ whole genome shotgun (WGS) entry which is preliminary data.</text>
</comment>
<keyword evidence="1" id="KW-0472">Membrane</keyword>
<evidence type="ECO:0000313" key="3">
    <source>
        <dbReference type="Proteomes" id="UP001634394"/>
    </source>
</evidence>
<gene>
    <name evidence="2" type="ORF">ACJMK2_012699</name>
</gene>